<keyword evidence="3" id="KW-1185">Reference proteome</keyword>
<organism evidence="2 3">
    <name type="scientific">Tupaia chinensis</name>
    <name type="common">Chinese tree shrew</name>
    <name type="synonym">Tupaia belangeri chinensis</name>
    <dbReference type="NCBI Taxonomy" id="246437"/>
    <lineage>
        <taxon>Eukaryota</taxon>
        <taxon>Metazoa</taxon>
        <taxon>Chordata</taxon>
        <taxon>Craniata</taxon>
        <taxon>Vertebrata</taxon>
        <taxon>Euteleostomi</taxon>
        <taxon>Mammalia</taxon>
        <taxon>Eutheria</taxon>
        <taxon>Euarchontoglires</taxon>
        <taxon>Scandentia</taxon>
        <taxon>Tupaiidae</taxon>
        <taxon>Tupaia</taxon>
    </lineage>
</organism>
<dbReference type="EMBL" id="KB320446">
    <property type="protein sequence ID" value="ELW72096.1"/>
    <property type="molecule type" value="Genomic_DNA"/>
</dbReference>
<reference evidence="3" key="2">
    <citation type="journal article" date="2013" name="Nat. Commun.">
        <title>Genome of the Chinese tree shrew.</title>
        <authorList>
            <person name="Fan Y."/>
            <person name="Huang Z.Y."/>
            <person name="Cao C.C."/>
            <person name="Chen C.S."/>
            <person name="Chen Y.X."/>
            <person name="Fan D.D."/>
            <person name="He J."/>
            <person name="Hou H.L."/>
            <person name="Hu L."/>
            <person name="Hu X.T."/>
            <person name="Jiang X.T."/>
            <person name="Lai R."/>
            <person name="Lang Y.S."/>
            <person name="Liang B."/>
            <person name="Liao S.G."/>
            <person name="Mu D."/>
            <person name="Ma Y.Y."/>
            <person name="Niu Y.Y."/>
            <person name="Sun X.Q."/>
            <person name="Xia J.Q."/>
            <person name="Xiao J."/>
            <person name="Xiong Z.Q."/>
            <person name="Xu L."/>
            <person name="Yang L."/>
            <person name="Zhang Y."/>
            <person name="Zhao W."/>
            <person name="Zhao X.D."/>
            <person name="Zheng Y.T."/>
            <person name="Zhou J.M."/>
            <person name="Zhu Y.B."/>
            <person name="Zhang G.J."/>
            <person name="Wang J."/>
            <person name="Yao Y.G."/>
        </authorList>
    </citation>
    <scope>NUCLEOTIDE SEQUENCE [LARGE SCALE GENOMIC DNA]</scope>
</reference>
<protein>
    <submittedName>
        <fullName evidence="2">Uncharacterized protein</fullName>
    </submittedName>
</protein>
<dbReference type="InParanoid" id="L9LAY3"/>
<feature type="region of interest" description="Disordered" evidence="1">
    <location>
        <begin position="145"/>
        <end position="175"/>
    </location>
</feature>
<evidence type="ECO:0000313" key="2">
    <source>
        <dbReference type="EMBL" id="ELW72096.1"/>
    </source>
</evidence>
<gene>
    <name evidence="2" type="ORF">TREES_T100015574</name>
</gene>
<dbReference type="Proteomes" id="UP000011518">
    <property type="component" value="Unassembled WGS sequence"/>
</dbReference>
<dbReference type="AlphaFoldDB" id="L9LAY3"/>
<accession>L9LAY3</accession>
<evidence type="ECO:0000313" key="3">
    <source>
        <dbReference type="Proteomes" id="UP000011518"/>
    </source>
</evidence>
<name>L9LAY3_TUPCH</name>
<proteinExistence type="predicted"/>
<sequence length="175" mass="19330">MVVTLYGSTPQRQAAAMRGTCPFEPVYTFGSEQVVDSRSASKGRLLHMERRKEAPKKEAVTFLESSQGSLTSGPHSGKRGHILTWRSIFVFRAAGAVLARTTCLTHRKGKETNIYQCRLHVLCCCTSTPLRGYLSHVVYRQRALSQQGSEKRSEVNAEKAPPAPSTHLADGKMHS</sequence>
<evidence type="ECO:0000256" key="1">
    <source>
        <dbReference type="SAM" id="MobiDB-lite"/>
    </source>
</evidence>
<reference evidence="3" key="1">
    <citation type="submission" date="2012-07" db="EMBL/GenBank/DDBJ databases">
        <title>Genome of the Chinese tree shrew, a rising model animal genetically related to primates.</title>
        <authorList>
            <person name="Zhang G."/>
            <person name="Fan Y."/>
            <person name="Yao Y."/>
            <person name="Huang Z."/>
        </authorList>
    </citation>
    <scope>NUCLEOTIDE SEQUENCE [LARGE SCALE GENOMIC DNA]</scope>
</reference>